<dbReference type="AlphaFoldDB" id="A0A178M8K2"/>
<sequence>MGAEAGDFTGTAQVPVAVPPLSPPPPCAPAHPTDRELATLVGELFTEGTLSWDQLRTLGNVGELRNLLTDTIAEVPLARRITERRS</sequence>
<protein>
    <submittedName>
        <fullName evidence="2">Uncharacterized protein</fullName>
    </submittedName>
</protein>
<reference evidence="2 3" key="1">
    <citation type="submission" date="2016-04" db="EMBL/GenBank/DDBJ databases">
        <title>Draft genome sequence of freshwater magnetotactic bacteria Magnetospirillum marisnigri SP-1 and Magnetospirillum moscoviense BB-1.</title>
        <authorList>
            <person name="Koziaeva V."/>
            <person name="Dziuba M.V."/>
            <person name="Ivanov T.M."/>
            <person name="Kuznetsov B."/>
            <person name="Grouzdev D.S."/>
        </authorList>
    </citation>
    <scope>NUCLEOTIDE SEQUENCE [LARGE SCALE GENOMIC DNA]</scope>
    <source>
        <strain evidence="2 3">BB-1</strain>
    </source>
</reference>
<accession>A0A178M8K2</accession>
<dbReference type="EMBL" id="LWQU01000198">
    <property type="protein sequence ID" value="OAN44355.1"/>
    <property type="molecule type" value="Genomic_DNA"/>
</dbReference>
<feature type="compositionally biased region" description="Pro residues" evidence="1">
    <location>
        <begin position="17"/>
        <end position="29"/>
    </location>
</feature>
<comment type="caution">
    <text evidence="2">The sequence shown here is derived from an EMBL/GenBank/DDBJ whole genome shotgun (WGS) entry which is preliminary data.</text>
</comment>
<keyword evidence="3" id="KW-1185">Reference proteome</keyword>
<dbReference type="Proteomes" id="UP000078543">
    <property type="component" value="Unassembled WGS sequence"/>
</dbReference>
<evidence type="ECO:0000313" key="2">
    <source>
        <dbReference type="EMBL" id="OAN44355.1"/>
    </source>
</evidence>
<name>A0A178M8K2_9PROT</name>
<proteinExistence type="predicted"/>
<organism evidence="2 3">
    <name type="scientific">Magnetospirillum moscoviense</name>
    <dbReference type="NCBI Taxonomy" id="1437059"/>
    <lineage>
        <taxon>Bacteria</taxon>
        <taxon>Pseudomonadati</taxon>
        <taxon>Pseudomonadota</taxon>
        <taxon>Alphaproteobacteria</taxon>
        <taxon>Rhodospirillales</taxon>
        <taxon>Rhodospirillaceae</taxon>
        <taxon>Magnetospirillum</taxon>
    </lineage>
</organism>
<evidence type="ECO:0000313" key="3">
    <source>
        <dbReference type="Proteomes" id="UP000078543"/>
    </source>
</evidence>
<evidence type="ECO:0000256" key="1">
    <source>
        <dbReference type="SAM" id="MobiDB-lite"/>
    </source>
</evidence>
<gene>
    <name evidence="2" type="ORF">A6A05_17585</name>
</gene>
<feature type="region of interest" description="Disordered" evidence="1">
    <location>
        <begin position="1"/>
        <end position="31"/>
    </location>
</feature>
<dbReference type="STRING" id="1437059.A6A05_17585"/>